<dbReference type="PANTHER" id="PTHR45527:SF1">
    <property type="entry name" value="FATTY ACID SYNTHASE"/>
    <property type="match status" value="1"/>
</dbReference>
<dbReference type="PANTHER" id="PTHR45527">
    <property type="entry name" value="NONRIBOSOMAL PEPTIDE SYNTHETASE"/>
    <property type="match status" value="1"/>
</dbReference>
<dbReference type="OrthoDB" id="3243414at2"/>
<dbReference type="InterPro" id="IPR036736">
    <property type="entry name" value="ACP-like_sf"/>
</dbReference>
<gene>
    <name evidence="4" type="ORF">CF165_40605</name>
</gene>
<evidence type="ECO:0000256" key="1">
    <source>
        <dbReference type="ARBA" id="ARBA00022450"/>
    </source>
</evidence>
<dbReference type="PROSITE" id="PS00455">
    <property type="entry name" value="AMP_BINDING"/>
    <property type="match status" value="1"/>
</dbReference>
<dbReference type="InterPro" id="IPR010071">
    <property type="entry name" value="AA_adenyl_dom"/>
</dbReference>
<dbReference type="InterPro" id="IPR025110">
    <property type="entry name" value="AMP-bd_C"/>
</dbReference>
<dbReference type="AlphaFoldDB" id="A0A229SPB2"/>
<comment type="caution">
    <text evidence="4">The sequence shown here is derived from an EMBL/GenBank/DDBJ whole genome shotgun (WGS) entry which is preliminary data.</text>
</comment>
<dbReference type="Proteomes" id="UP000215199">
    <property type="component" value="Unassembled WGS sequence"/>
</dbReference>
<dbReference type="GO" id="GO:0044550">
    <property type="term" value="P:secondary metabolite biosynthetic process"/>
    <property type="evidence" value="ECO:0007669"/>
    <property type="project" value="TreeGrafter"/>
</dbReference>
<evidence type="ECO:0000259" key="3">
    <source>
        <dbReference type="PROSITE" id="PS50075"/>
    </source>
</evidence>
<dbReference type="SUPFAM" id="SSF47336">
    <property type="entry name" value="ACP-like"/>
    <property type="match status" value="1"/>
</dbReference>
<evidence type="ECO:0000256" key="2">
    <source>
        <dbReference type="ARBA" id="ARBA00022553"/>
    </source>
</evidence>
<name>A0A229SPB2_9PSEU</name>
<accession>A0A229SPB2</accession>
<evidence type="ECO:0000313" key="5">
    <source>
        <dbReference type="Proteomes" id="UP000215199"/>
    </source>
</evidence>
<keyword evidence="5" id="KW-1185">Reference proteome</keyword>
<dbReference type="EMBL" id="NMUL01000053">
    <property type="protein sequence ID" value="OXM60887.1"/>
    <property type="molecule type" value="Genomic_DNA"/>
</dbReference>
<dbReference type="InterPro" id="IPR020459">
    <property type="entry name" value="AMP-binding"/>
</dbReference>
<reference evidence="5" key="1">
    <citation type="submission" date="2017-07" db="EMBL/GenBank/DDBJ databases">
        <title>Comparative genome mining reveals phylogenetic distribution patterns of secondary metabolites in Amycolatopsis.</title>
        <authorList>
            <person name="Adamek M."/>
            <person name="Alanjary M."/>
            <person name="Sales-Ortells H."/>
            <person name="Goodfellow M."/>
            <person name="Bull A.T."/>
            <person name="Kalinowski J."/>
            <person name="Ziemert N."/>
        </authorList>
    </citation>
    <scope>NUCLEOTIDE SEQUENCE [LARGE SCALE GENOMIC DNA]</scope>
    <source>
        <strain evidence="5">H5</strain>
    </source>
</reference>
<dbReference type="GO" id="GO:0005737">
    <property type="term" value="C:cytoplasm"/>
    <property type="evidence" value="ECO:0007669"/>
    <property type="project" value="TreeGrafter"/>
</dbReference>
<dbReference type="PRINTS" id="PR00154">
    <property type="entry name" value="AMPBINDING"/>
</dbReference>
<dbReference type="Gene3D" id="3.40.50.12780">
    <property type="entry name" value="N-terminal domain of ligase-like"/>
    <property type="match status" value="1"/>
</dbReference>
<dbReference type="GO" id="GO:0043041">
    <property type="term" value="P:amino acid activation for nonribosomal peptide biosynthetic process"/>
    <property type="evidence" value="ECO:0007669"/>
    <property type="project" value="TreeGrafter"/>
</dbReference>
<dbReference type="InterPro" id="IPR009081">
    <property type="entry name" value="PP-bd_ACP"/>
</dbReference>
<dbReference type="Gene3D" id="3.40.50.1820">
    <property type="entry name" value="alpha/beta hydrolase"/>
    <property type="match status" value="1"/>
</dbReference>
<organism evidence="4 5">
    <name type="scientific">Amycolatopsis vastitatis</name>
    <dbReference type="NCBI Taxonomy" id="1905142"/>
    <lineage>
        <taxon>Bacteria</taxon>
        <taxon>Bacillati</taxon>
        <taxon>Actinomycetota</taxon>
        <taxon>Actinomycetes</taxon>
        <taxon>Pseudonocardiales</taxon>
        <taxon>Pseudonocardiaceae</taxon>
        <taxon>Amycolatopsis</taxon>
    </lineage>
</organism>
<dbReference type="PROSITE" id="PS00012">
    <property type="entry name" value="PHOSPHOPANTETHEINE"/>
    <property type="match status" value="1"/>
</dbReference>
<sequence>MPELPPSVVGGGRRFVPKVGWQELFELRARAFPERTALVADDVAWTFGDLRRWSGRLTTVLRAAGAVPGSTVACAMARSARAVLAPLAVAKAGAVYLPLDPGLPPARRALILAEARPAVLLTDVPELAASADVVLSPEHWRSELARRPEHAVAGINPADPAYVVYTSGSTGRPKGVVVGHRSLVNLYCELAARFFPAGGAPQRVAHGLPLAFDAAWNPLLWLVGGHEVHLVPEAVRTDPERYVAFIRAHRLTVVEAVPAQLAGLVDAGLLAEDVRPRTLLMGGEAVGPSLWARLRATPGLTAVNLYGPTECTVFTTACRVGEQDTPAIGHPIANTSVQVVDACLRPVPVGEPGELLVGGTSLALGYLGDAALTADRFGTAPHRWYRTGDRCRCEPDGTLRWLGRLDDQVKIRGHRVEPGEAEHALLALPGVRQAMVRAEGAGDRRHLVAYVVLGSGSGSGSGDDLRDRLRETLPEYLVPAAVVEAAALPVGRTGKVDRAAARIEPRRLTPAETLVAAAFQGQLGISEVTADSDFFALGGHSLSAAALAARLRARGVPCTLRDVLRRRTVARLAELVPGRPEGGA</sequence>
<proteinExistence type="predicted"/>
<dbReference type="InterPro" id="IPR029058">
    <property type="entry name" value="AB_hydrolase_fold"/>
</dbReference>
<dbReference type="InterPro" id="IPR042099">
    <property type="entry name" value="ANL_N_sf"/>
</dbReference>
<keyword evidence="2" id="KW-0597">Phosphoprotein</keyword>
<dbReference type="GO" id="GO:0031177">
    <property type="term" value="F:phosphopantetheine binding"/>
    <property type="evidence" value="ECO:0007669"/>
    <property type="project" value="TreeGrafter"/>
</dbReference>
<feature type="domain" description="Carrier" evidence="3">
    <location>
        <begin position="506"/>
        <end position="580"/>
    </location>
</feature>
<dbReference type="Pfam" id="PF00550">
    <property type="entry name" value="PP-binding"/>
    <property type="match status" value="1"/>
</dbReference>
<evidence type="ECO:0000313" key="4">
    <source>
        <dbReference type="EMBL" id="OXM60887.1"/>
    </source>
</evidence>
<protein>
    <submittedName>
        <fullName evidence="4">Non-ribosomal peptide synthetase</fullName>
    </submittedName>
</protein>
<keyword evidence="1" id="KW-0596">Phosphopantetheine</keyword>
<dbReference type="CDD" id="cd05930">
    <property type="entry name" value="A_NRPS"/>
    <property type="match status" value="1"/>
</dbReference>
<dbReference type="Gene3D" id="3.30.300.30">
    <property type="match status" value="1"/>
</dbReference>
<dbReference type="PROSITE" id="PS50075">
    <property type="entry name" value="CARRIER"/>
    <property type="match status" value="1"/>
</dbReference>
<dbReference type="InterPro" id="IPR045851">
    <property type="entry name" value="AMP-bd_C_sf"/>
</dbReference>
<dbReference type="InterPro" id="IPR006162">
    <property type="entry name" value="Ppantetheine_attach_site"/>
</dbReference>
<dbReference type="Pfam" id="PF13193">
    <property type="entry name" value="AMP-binding_C"/>
    <property type="match status" value="1"/>
</dbReference>
<dbReference type="RefSeq" id="WP_093952899.1">
    <property type="nucleotide sequence ID" value="NZ_NMUL01000053.1"/>
</dbReference>
<dbReference type="InterPro" id="IPR000873">
    <property type="entry name" value="AMP-dep_synth/lig_dom"/>
</dbReference>
<dbReference type="Pfam" id="PF00501">
    <property type="entry name" value="AMP-binding"/>
    <property type="match status" value="1"/>
</dbReference>
<dbReference type="SUPFAM" id="SSF56801">
    <property type="entry name" value="Acetyl-CoA synthetase-like"/>
    <property type="match status" value="1"/>
</dbReference>
<dbReference type="NCBIfam" id="TIGR01733">
    <property type="entry name" value="AA-adenyl-dom"/>
    <property type="match status" value="1"/>
</dbReference>
<dbReference type="InterPro" id="IPR020845">
    <property type="entry name" value="AMP-binding_CS"/>
</dbReference>